<evidence type="ECO:0000259" key="1">
    <source>
        <dbReference type="Pfam" id="PF02272"/>
    </source>
</evidence>
<dbReference type="AlphaFoldDB" id="A0A645B0N2"/>
<sequence length="164" mass="17883">MRLELVCGKRAYGCLNQAWEQNLQVSRSLSVKPIGTYDAVHKMGEELIALRERLAALENASFAHRAEELRGRGDVLLIEDGLLSPDAVRRFTSAVGETCGGRGAVFAGADGEYRYAVSLKGGNLRDFTQKMNAALHGRGGGKPDFVQGSVAATRREIEHFFESL</sequence>
<gene>
    <name evidence="2" type="ORF">SDC9_105862</name>
</gene>
<protein>
    <recommendedName>
        <fullName evidence="1">DHHA1 domain-containing protein</fullName>
    </recommendedName>
</protein>
<dbReference type="EMBL" id="VSSQ01017082">
    <property type="protein sequence ID" value="MPM59025.1"/>
    <property type="molecule type" value="Genomic_DNA"/>
</dbReference>
<reference evidence="2" key="1">
    <citation type="submission" date="2019-08" db="EMBL/GenBank/DDBJ databases">
        <authorList>
            <person name="Kucharzyk K."/>
            <person name="Murdoch R.W."/>
            <person name="Higgins S."/>
            <person name="Loffler F."/>
        </authorList>
    </citation>
    <scope>NUCLEOTIDE SEQUENCE</scope>
</reference>
<evidence type="ECO:0000313" key="2">
    <source>
        <dbReference type="EMBL" id="MPM59025.1"/>
    </source>
</evidence>
<dbReference type="Pfam" id="PF02272">
    <property type="entry name" value="DHHA1"/>
    <property type="match status" value="1"/>
</dbReference>
<feature type="domain" description="DHHA1" evidence="1">
    <location>
        <begin position="83"/>
        <end position="154"/>
    </location>
</feature>
<dbReference type="GO" id="GO:0003676">
    <property type="term" value="F:nucleic acid binding"/>
    <property type="evidence" value="ECO:0007669"/>
    <property type="project" value="InterPro"/>
</dbReference>
<organism evidence="2">
    <name type="scientific">bioreactor metagenome</name>
    <dbReference type="NCBI Taxonomy" id="1076179"/>
    <lineage>
        <taxon>unclassified sequences</taxon>
        <taxon>metagenomes</taxon>
        <taxon>ecological metagenomes</taxon>
    </lineage>
</organism>
<name>A0A645B0N2_9ZZZZ</name>
<accession>A0A645B0N2</accession>
<comment type="caution">
    <text evidence="2">The sequence shown here is derived from an EMBL/GenBank/DDBJ whole genome shotgun (WGS) entry which is preliminary data.</text>
</comment>
<dbReference type="InterPro" id="IPR003156">
    <property type="entry name" value="DHHA1_dom"/>
</dbReference>
<proteinExistence type="predicted"/>